<organism evidence="4">
    <name type="scientific">hydrothermal vent metagenome</name>
    <dbReference type="NCBI Taxonomy" id="652676"/>
    <lineage>
        <taxon>unclassified sequences</taxon>
        <taxon>metagenomes</taxon>
        <taxon>ecological metagenomes</taxon>
    </lineage>
</organism>
<evidence type="ECO:0000256" key="2">
    <source>
        <dbReference type="ARBA" id="ARBA00022980"/>
    </source>
</evidence>
<keyword evidence="2 4" id="KW-0689">Ribosomal protein</keyword>
<dbReference type="GO" id="GO:1990904">
    <property type="term" value="C:ribonucleoprotein complex"/>
    <property type="evidence" value="ECO:0007669"/>
    <property type="project" value="UniProtKB-KW"/>
</dbReference>
<dbReference type="InterPro" id="IPR047865">
    <property type="entry name" value="Ribosomal_uL10_bac_type"/>
</dbReference>
<dbReference type="Gene3D" id="3.30.70.1730">
    <property type="match status" value="1"/>
</dbReference>
<evidence type="ECO:0000256" key="1">
    <source>
        <dbReference type="ARBA" id="ARBA00008889"/>
    </source>
</evidence>
<evidence type="ECO:0000256" key="3">
    <source>
        <dbReference type="ARBA" id="ARBA00023274"/>
    </source>
</evidence>
<dbReference type="GO" id="GO:0005840">
    <property type="term" value="C:ribosome"/>
    <property type="evidence" value="ECO:0007669"/>
    <property type="project" value="UniProtKB-KW"/>
</dbReference>
<dbReference type="SUPFAM" id="SSF160369">
    <property type="entry name" value="Ribosomal protein L10-like"/>
    <property type="match status" value="1"/>
</dbReference>
<dbReference type="AlphaFoldDB" id="A0A3B0RCR4"/>
<dbReference type="PANTHER" id="PTHR11560">
    <property type="entry name" value="39S RIBOSOMAL PROTEIN L10, MITOCHONDRIAL"/>
    <property type="match status" value="1"/>
</dbReference>
<dbReference type="InterPro" id="IPR043141">
    <property type="entry name" value="Ribosomal_uL10-like_sf"/>
</dbReference>
<dbReference type="CDD" id="cd05797">
    <property type="entry name" value="Ribosomal_L10"/>
    <property type="match status" value="1"/>
</dbReference>
<sequence length="175" mass="18924">MQTRQEKEALVEQFREKIGRADAAFLADYRGIEANSMNELRKGLRGADVEFTIMKNSLARIALKDTPCEPISAELKGTMAIALSFKDAAAAAKQLTTFAKDEPNLDLKMAVLGGKIIDLDGIKALAELPSREELLAKLLGCMNNIPGSFVGVLAAVPRQFVYALNAIKDAKQDAA</sequence>
<accession>A0A3B0RCR4</accession>
<evidence type="ECO:0000313" key="4">
    <source>
        <dbReference type="EMBL" id="VAV82453.1"/>
    </source>
</evidence>
<dbReference type="HAMAP" id="MF_00362">
    <property type="entry name" value="Ribosomal_uL10"/>
    <property type="match status" value="1"/>
</dbReference>
<comment type="similarity">
    <text evidence="1">Belongs to the universal ribosomal protein uL10 family.</text>
</comment>
<dbReference type="InterPro" id="IPR001790">
    <property type="entry name" value="Ribosomal_uL10"/>
</dbReference>
<name>A0A3B0RCR4_9ZZZZ</name>
<keyword evidence="3" id="KW-0687">Ribonucleoprotein</keyword>
<reference evidence="4" key="1">
    <citation type="submission" date="2018-06" db="EMBL/GenBank/DDBJ databases">
        <authorList>
            <person name="Zhirakovskaya E."/>
        </authorList>
    </citation>
    <scope>NUCLEOTIDE SEQUENCE</scope>
</reference>
<dbReference type="EMBL" id="UOEA01000017">
    <property type="protein sequence ID" value="VAV82453.1"/>
    <property type="molecule type" value="Genomic_DNA"/>
</dbReference>
<dbReference type="Gene3D" id="6.10.250.290">
    <property type="match status" value="1"/>
</dbReference>
<dbReference type="NCBIfam" id="NF000955">
    <property type="entry name" value="PRK00099.1-1"/>
    <property type="match status" value="1"/>
</dbReference>
<dbReference type="InterPro" id="IPR022973">
    <property type="entry name" value="Ribosomal_uL10_bac"/>
</dbReference>
<gene>
    <name evidence="4" type="ORF">MNBD_DELTA01-981</name>
</gene>
<protein>
    <submittedName>
        <fullName evidence="4">LSU ribosomal protein L10p (P0)</fullName>
    </submittedName>
</protein>
<proteinExistence type="inferred from homology"/>
<dbReference type="Pfam" id="PF00466">
    <property type="entry name" value="Ribosomal_L10"/>
    <property type="match status" value="1"/>
</dbReference>